<accession>A0AB40BZV9</accession>
<evidence type="ECO:0000259" key="2">
    <source>
        <dbReference type="Pfam" id="PF13966"/>
    </source>
</evidence>
<keyword evidence="1" id="KW-0472">Membrane</keyword>
<evidence type="ECO:0000313" key="4">
    <source>
        <dbReference type="RefSeq" id="XP_039131954.1"/>
    </source>
</evidence>
<sequence length="264" mass="30483">MPTFLNMSFDLDQITMADVIHNDSWVHADHNGLLSNILNFDLCNLCDIDPSSNNRWVWYLSLSKLKISANVYHTLNNTVPISDHWSGWKKLRSLKIAPRIKHFIWLIFMGRLPTTDHLFNINLGPDTPCALCGLHRETIEHLFVSCPKIQPVWNYLSTRTNRNISFPDNFSTGSWITGYNHSLFVVSLIVACAWFHWKNRCDVIFRNAQLNSINIVCKAWAHANDCNLSTHSLLGRKLISNNFSWASGHFLFTYTQFQSSRMLL</sequence>
<feature type="domain" description="Reverse transcriptase zinc-binding" evidence="2">
    <location>
        <begin position="71"/>
        <end position="153"/>
    </location>
</feature>
<dbReference type="RefSeq" id="XP_039131954.1">
    <property type="nucleotide sequence ID" value="XM_039276020.1"/>
</dbReference>
<keyword evidence="1" id="KW-1133">Transmembrane helix</keyword>
<gene>
    <name evidence="4" type="primary">LOC120268733</name>
</gene>
<organism evidence="3 4">
    <name type="scientific">Dioscorea cayennensis subsp. rotundata</name>
    <name type="common">White Guinea yam</name>
    <name type="synonym">Dioscorea rotundata</name>
    <dbReference type="NCBI Taxonomy" id="55577"/>
    <lineage>
        <taxon>Eukaryota</taxon>
        <taxon>Viridiplantae</taxon>
        <taxon>Streptophyta</taxon>
        <taxon>Embryophyta</taxon>
        <taxon>Tracheophyta</taxon>
        <taxon>Spermatophyta</taxon>
        <taxon>Magnoliopsida</taxon>
        <taxon>Liliopsida</taxon>
        <taxon>Dioscoreales</taxon>
        <taxon>Dioscoreaceae</taxon>
        <taxon>Dioscorea</taxon>
    </lineage>
</organism>
<evidence type="ECO:0000313" key="3">
    <source>
        <dbReference type="Proteomes" id="UP001515500"/>
    </source>
</evidence>
<reference evidence="4" key="1">
    <citation type="submission" date="2025-08" db="UniProtKB">
        <authorList>
            <consortium name="RefSeq"/>
        </authorList>
    </citation>
    <scope>IDENTIFICATION</scope>
</reference>
<dbReference type="Proteomes" id="UP001515500">
    <property type="component" value="Chromosome 9"/>
</dbReference>
<keyword evidence="3" id="KW-1185">Reference proteome</keyword>
<name>A0AB40BZV9_DIOCR</name>
<dbReference type="InterPro" id="IPR026960">
    <property type="entry name" value="RVT-Znf"/>
</dbReference>
<feature type="transmembrane region" description="Helical" evidence="1">
    <location>
        <begin position="179"/>
        <end position="197"/>
    </location>
</feature>
<dbReference type="Pfam" id="PF13966">
    <property type="entry name" value="zf-RVT"/>
    <property type="match status" value="1"/>
</dbReference>
<protein>
    <submittedName>
        <fullName evidence="4">Uncharacterized protein LOC120268733</fullName>
    </submittedName>
</protein>
<proteinExistence type="predicted"/>
<evidence type="ECO:0000256" key="1">
    <source>
        <dbReference type="SAM" id="Phobius"/>
    </source>
</evidence>
<dbReference type="AlphaFoldDB" id="A0AB40BZV9"/>
<dbReference type="GeneID" id="120268733"/>
<keyword evidence="1" id="KW-0812">Transmembrane</keyword>